<dbReference type="NCBIfam" id="NF033539">
    <property type="entry name" value="transpos_IS1380"/>
    <property type="match status" value="1"/>
</dbReference>
<gene>
    <name evidence="2" type="ORF">LSG31_04470</name>
    <name evidence="3" type="ORF">LSG31_05440</name>
    <name evidence="4" type="ORF">LSG31_06885</name>
</gene>
<evidence type="ECO:0000313" key="5">
    <source>
        <dbReference type="Proteomes" id="UP000830167"/>
    </source>
</evidence>
<dbReference type="InterPro" id="IPR025668">
    <property type="entry name" value="Tnp_DDE_dom"/>
</dbReference>
<accession>A0ABY4CLY3</accession>
<evidence type="ECO:0000313" key="2">
    <source>
        <dbReference type="EMBL" id="UOF91512.1"/>
    </source>
</evidence>
<dbReference type="SUPFAM" id="SSF53098">
    <property type="entry name" value="Ribonuclease H-like"/>
    <property type="match status" value="1"/>
</dbReference>
<proteinExistence type="predicted"/>
<dbReference type="EMBL" id="CP089291">
    <property type="protein sequence ID" value="UOF91957.1"/>
    <property type="molecule type" value="Genomic_DNA"/>
</dbReference>
<dbReference type="Proteomes" id="UP000830167">
    <property type="component" value="Chromosome"/>
</dbReference>
<dbReference type="InterPro" id="IPR012337">
    <property type="entry name" value="RNaseH-like_sf"/>
</dbReference>
<reference evidence="2" key="1">
    <citation type="submission" date="2021-12" db="EMBL/GenBank/DDBJ databases">
        <title>Alicyclobacillaceae gen. nov., sp. nov., isolated from chalcocite enrichment system.</title>
        <authorList>
            <person name="Jiang Z."/>
        </authorList>
    </citation>
    <scope>NUCLEOTIDE SEQUENCE</scope>
    <source>
        <strain evidence="2">MYW30-H2</strain>
    </source>
</reference>
<dbReference type="InterPro" id="IPR047960">
    <property type="entry name" value="Transpos_IS1380"/>
</dbReference>
<dbReference type="RefSeq" id="WP_347438203.1">
    <property type="nucleotide sequence ID" value="NZ_CP089291.1"/>
</dbReference>
<name>A0ABY4CLY3_9BACL</name>
<protein>
    <submittedName>
        <fullName evidence="2">IS1380 family transposase</fullName>
    </submittedName>
</protein>
<dbReference type="Pfam" id="PF13701">
    <property type="entry name" value="DDE_Tnp_1_4"/>
    <property type="match status" value="1"/>
</dbReference>
<evidence type="ECO:0000313" key="4">
    <source>
        <dbReference type="EMBL" id="UOF91957.1"/>
    </source>
</evidence>
<sequence>MPVHFEFEQSNEYLTSHSGLAAIGQLIAQTRLTQRLDHTKLDGVRSPDISNGDIMSSYLGLLCQGKNDFDAIEPFREDDFFALSLDLKLVPSSPTLRQRLDMAGASEDADWQTILKEESATLLKTINVPLTPIMIRLPDGTEQQFLPLDVDVSPFDNSKTKKEGTSRTYKAFDGYAPIFAYLAREGYNMNVELREGKQHCQNGTPAFLSQSIHYARMITEQPLLVRLDSGNDSKDNLVVCHAEETKADYIIKRNLRKESREEWLTVAQTKGICCEQREGKKVYIGSTSLYVKEMQQSVRVVFQVTERTITKDGQVLFVPEIEVDTYWTSLTCSAWQVIELYHDHGTSEQFHSEIKTDLDMERLPAGKFKTNDVILHAGVFAYNLLRIIGQQSLQTPFSPLKKSVQRRRIRTVIQNMIYLAARLVRHARKWKLRFGCYCPWFHTVKQMYTTASS</sequence>
<evidence type="ECO:0000313" key="3">
    <source>
        <dbReference type="EMBL" id="UOF91693.1"/>
    </source>
</evidence>
<dbReference type="EMBL" id="CP089291">
    <property type="protein sequence ID" value="UOF91512.1"/>
    <property type="molecule type" value="Genomic_DNA"/>
</dbReference>
<dbReference type="EMBL" id="CP089291">
    <property type="protein sequence ID" value="UOF91693.1"/>
    <property type="molecule type" value="Genomic_DNA"/>
</dbReference>
<organism evidence="2 5">
    <name type="scientific">Fodinisporobacter ferrooxydans</name>
    <dbReference type="NCBI Taxonomy" id="2901836"/>
    <lineage>
        <taxon>Bacteria</taxon>
        <taxon>Bacillati</taxon>
        <taxon>Bacillota</taxon>
        <taxon>Bacilli</taxon>
        <taxon>Bacillales</taxon>
        <taxon>Alicyclobacillaceae</taxon>
        <taxon>Fodinisporobacter</taxon>
    </lineage>
</organism>
<evidence type="ECO:0000259" key="1">
    <source>
        <dbReference type="Pfam" id="PF13701"/>
    </source>
</evidence>
<feature type="domain" description="Transposase DDE" evidence="1">
    <location>
        <begin position="12"/>
        <end position="448"/>
    </location>
</feature>
<keyword evidence="5" id="KW-1185">Reference proteome</keyword>